<accession>A0AAV5AT69</accession>
<dbReference type="Proteomes" id="UP001208692">
    <property type="component" value="Unassembled WGS sequence"/>
</dbReference>
<evidence type="ECO:0000313" key="2">
    <source>
        <dbReference type="EMBL" id="GJM52090.1"/>
    </source>
</evidence>
<evidence type="ECO:0000313" key="4">
    <source>
        <dbReference type="Proteomes" id="UP001208692"/>
    </source>
</evidence>
<evidence type="ECO:0000313" key="3">
    <source>
        <dbReference type="Proteomes" id="UP001207736"/>
    </source>
</evidence>
<evidence type="ECO:0000313" key="1">
    <source>
        <dbReference type="EMBL" id="GJM50486.1"/>
    </source>
</evidence>
<comment type="caution">
    <text evidence="1">The sequence shown here is derived from an EMBL/GenBank/DDBJ whole genome shotgun (WGS) entry which is preliminary data.</text>
</comment>
<dbReference type="AlphaFoldDB" id="A0AAV5AT69"/>
<protein>
    <submittedName>
        <fullName evidence="1">Uncharacterized protein</fullName>
    </submittedName>
</protein>
<gene>
    <name evidence="1" type="ORF">RCZ15_14590</name>
    <name evidence="2" type="ORF">RCZ16_04080</name>
</gene>
<keyword evidence="4" id="KW-1185">Reference proteome</keyword>
<dbReference type="Proteomes" id="UP001207736">
    <property type="component" value="Unassembled WGS sequence"/>
</dbReference>
<sequence length="317" mass="36727">MVRKENPKAEFLRAHFSMVFLGYDKKEQTIEQTYEYVFFNNEVTLYPGEEVQDFFAEIEALEQLQINETAIVSPSNLFKSCKTDITLTEIDQKGNSYKTEKLNTIWFLPGKKPKAYPYLTNGTIRRTYTNSLVCVSALQEEFLSRKLGEIAGNLVDTTQINLSKMVVNMSFRRFVADKTFGELNIIKKGSLELHPITNAPQVIDVLFQNQNFCPDWFSFSGELEQYEDITHTISEHIRNGKDFKAHVERKTTLKLNTGWLLEEEIELLTELIVSPLCFANIKDKWIRLIPISKKSLVYDTSQNIRSFIVEFQLSNQD</sequence>
<proteinExistence type="predicted"/>
<dbReference type="RefSeq" id="WP_264846340.1">
    <property type="nucleotide sequence ID" value="NZ_BPMA01000021.1"/>
</dbReference>
<reference evidence="1 4" key="1">
    <citation type="submission" date="2021-11" db="EMBL/GenBank/DDBJ databases">
        <title>Draft genome sequence of Capnocytophaga sp. strain KC07075 isolated from cat oral cavity.</title>
        <authorList>
            <person name="Suzuki M."/>
            <person name="Imaoka K."/>
            <person name="Kimura M."/>
            <person name="Morikawa S."/>
            <person name="Maeda K."/>
        </authorList>
    </citation>
    <scope>NUCLEOTIDE SEQUENCE</scope>
    <source>
        <strain evidence="1">KC07075</strain>
        <strain evidence="2 4">KC07079</strain>
    </source>
</reference>
<name>A0AAV5AT69_9FLAO</name>
<organism evidence="1 3">
    <name type="scientific">Capnocytophaga catalasegens</name>
    <dbReference type="NCBI Taxonomy" id="1004260"/>
    <lineage>
        <taxon>Bacteria</taxon>
        <taxon>Pseudomonadati</taxon>
        <taxon>Bacteroidota</taxon>
        <taxon>Flavobacteriia</taxon>
        <taxon>Flavobacteriales</taxon>
        <taxon>Flavobacteriaceae</taxon>
        <taxon>Capnocytophaga</taxon>
    </lineage>
</organism>
<dbReference type="EMBL" id="BQKB01000009">
    <property type="protein sequence ID" value="GJM52090.1"/>
    <property type="molecule type" value="Genomic_DNA"/>
</dbReference>
<dbReference type="EMBL" id="BQKA01000028">
    <property type="protein sequence ID" value="GJM50486.1"/>
    <property type="molecule type" value="Genomic_DNA"/>
</dbReference>